<evidence type="ECO:0000313" key="2">
    <source>
        <dbReference type="EMBL" id="TNM29111.1"/>
    </source>
</evidence>
<sequence length="201" mass="21112">MGGGPRSTTVRTGPVGCRRKPGGGLLAQFPAPPHCRWGVVHEGRGADDKGDAPARRLVAPVTRFCRLAASTIRAPLVSLITLGEQTDSVMDTERVAEVGNGMTELTGTGEDLVIRGRVRDALGVALPRAVVTLSGVEGGKNLDKTRSGADGSFEVRAPFEGDFVLSAFSPQLGTQSVEIRLDGVRPVEVEFMIDVPGVVPE</sequence>
<dbReference type="OrthoDB" id="4232873at2"/>
<protein>
    <submittedName>
        <fullName evidence="2">Carboxypeptidase regulatory-like domain-containing protein</fullName>
    </submittedName>
</protein>
<keyword evidence="3" id="KW-1185">Reference proteome</keyword>
<name>A0A5C4UZE5_9ACTN</name>
<dbReference type="Pfam" id="PF13620">
    <property type="entry name" value="CarboxypepD_reg"/>
    <property type="match status" value="1"/>
</dbReference>
<keyword evidence="2" id="KW-0645">Protease</keyword>
<feature type="region of interest" description="Disordered" evidence="1">
    <location>
        <begin position="1"/>
        <end position="21"/>
    </location>
</feature>
<comment type="caution">
    <text evidence="2">The sequence shown here is derived from an EMBL/GenBank/DDBJ whole genome shotgun (WGS) entry which is preliminary data.</text>
</comment>
<keyword evidence="2" id="KW-0121">Carboxypeptidase</keyword>
<dbReference type="Gene3D" id="2.60.40.1120">
    <property type="entry name" value="Carboxypeptidase-like, regulatory domain"/>
    <property type="match status" value="1"/>
</dbReference>
<dbReference type="EMBL" id="VDGT01000011">
    <property type="protein sequence ID" value="TNM29111.1"/>
    <property type="molecule type" value="Genomic_DNA"/>
</dbReference>
<organism evidence="2 3">
    <name type="scientific">Streptomyces sedi</name>
    <dbReference type="NCBI Taxonomy" id="555059"/>
    <lineage>
        <taxon>Bacteria</taxon>
        <taxon>Bacillati</taxon>
        <taxon>Actinomycetota</taxon>
        <taxon>Actinomycetes</taxon>
        <taxon>Kitasatosporales</taxon>
        <taxon>Streptomycetaceae</taxon>
        <taxon>Streptomyces</taxon>
    </lineage>
</organism>
<dbReference type="InterPro" id="IPR008969">
    <property type="entry name" value="CarboxyPept-like_regulatory"/>
</dbReference>
<proteinExistence type="predicted"/>
<dbReference type="SUPFAM" id="SSF49464">
    <property type="entry name" value="Carboxypeptidase regulatory domain-like"/>
    <property type="match status" value="1"/>
</dbReference>
<evidence type="ECO:0000256" key="1">
    <source>
        <dbReference type="SAM" id="MobiDB-lite"/>
    </source>
</evidence>
<dbReference type="GO" id="GO:0004180">
    <property type="term" value="F:carboxypeptidase activity"/>
    <property type="evidence" value="ECO:0007669"/>
    <property type="project" value="UniProtKB-KW"/>
</dbReference>
<dbReference type="AlphaFoldDB" id="A0A5C4UZE5"/>
<gene>
    <name evidence="2" type="ORF">FH715_16320</name>
</gene>
<dbReference type="Proteomes" id="UP000311713">
    <property type="component" value="Unassembled WGS sequence"/>
</dbReference>
<reference evidence="2 3" key="1">
    <citation type="submission" date="2019-06" db="EMBL/GenBank/DDBJ databases">
        <title>Draft genome of Streptomyces sedi sp. JCM16909.</title>
        <authorList>
            <person name="Klykleung N."/>
            <person name="Tanasupawat S."/>
            <person name="Kudo T."/>
            <person name="Yuki M."/>
            <person name="Ohkuma M."/>
        </authorList>
    </citation>
    <scope>NUCLEOTIDE SEQUENCE [LARGE SCALE GENOMIC DNA]</scope>
    <source>
        <strain evidence="2 3">JCM 16909</strain>
    </source>
</reference>
<keyword evidence="2" id="KW-0378">Hydrolase</keyword>
<evidence type="ECO:0000313" key="3">
    <source>
        <dbReference type="Proteomes" id="UP000311713"/>
    </source>
</evidence>
<accession>A0A5C4UZE5</accession>
<feature type="compositionally biased region" description="Polar residues" evidence="1">
    <location>
        <begin position="1"/>
        <end position="11"/>
    </location>
</feature>